<keyword evidence="2" id="KW-0813">Transport</keyword>
<keyword evidence="5 6" id="KW-0472">Membrane</keyword>
<dbReference type="NCBIfam" id="TIGR01297">
    <property type="entry name" value="CDF"/>
    <property type="match status" value="1"/>
</dbReference>
<evidence type="ECO:0000256" key="1">
    <source>
        <dbReference type="ARBA" id="ARBA00004141"/>
    </source>
</evidence>
<protein>
    <recommendedName>
        <fullName evidence="10">Cation efflux protein cytoplasmic domain-containing protein</fullName>
    </recommendedName>
</protein>
<evidence type="ECO:0000256" key="4">
    <source>
        <dbReference type="ARBA" id="ARBA00022989"/>
    </source>
</evidence>
<dbReference type="Pfam" id="PF16916">
    <property type="entry name" value="ZT_dimer"/>
    <property type="match status" value="2"/>
</dbReference>
<name>X1G582_9ZZZZ</name>
<feature type="domain" description="Cation efflux protein cytoplasmic" evidence="8">
    <location>
        <begin position="212"/>
        <end position="287"/>
    </location>
</feature>
<dbReference type="GO" id="GO:0005886">
    <property type="term" value="C:plasma membrane"/>
    <property type="evidence" value="ECO:0007669"/>
    <property type="project" value="TreeGrafter"/>
</dbReference>
<gene>
    <name evidence="9" type="ORF">S03H2_15904</name>
</gene>
<comment type="subcellular location">
    <subcellularLocation>
        <location evidence="1">Membrane</location>
        <topology evidence="1">Multi-pass membrane protein</topology>
    </subcellularLocation>
</comment>
<dbReference type="Pfam" id="PF01545">
    <property type="entry name" value="Cation_efflux"/>
    <property type="match status" value="1"/>
</dbReference>
<feature type="transmembrane region" description="Helical" evidence="6">
    <location>
        <begin position="81"/>
        <end position="102"/>
    </location>
</feature>
<keyword evidence="4 6" id="KW-1133">Transmembrane helix</keyword>
<dbReference type="InterPro" id="IPR027470">
    <property type="entry name" value="Cation_efflux_CTD"/>
</dbReference>
<feature type="transmembrane region" description="Helical" evidence="6">
    <location>
        <begin position="43"/>
        <end position="61"/>
    </location>
</feature>
<dbReference type="SUPFAM" id="SSF160240">
    <property type="entry name" value="Cation efflux protein cytoplasmic domain-like"/>
    <property type="match status" value="2"/>
</dbReference>
<dbReference type="SUPFAM" id="SSF161111">
    <property type="entry name" value="Cation efflux protein transmembrane domain-like"/>
    <property type="match status" value="1"/>
</dbReference>
<feature type="non-terminal residue" evidence="9">
    <location>
        <position position="380"/>
    </location>
</feature>
<reference evidence="9" key="1">
    <citation type="journal article" date="2014" name="Front. Microbiol.">
        <title>High frequency of phylogenetically diverse reductive dehalogenase-homologous genes in deep subseafloor sedimentary metagenomes.</title>
        <authorList>
            <person name="Kawai M."/>
            <person name="Futagami T."/>
            <person name="Toyoda A."/>
            <person name="Takaki Y."/>
            <person name="Nishi S."/>
            <person name="Hori S."/>
            <person name="Arai W."/>
            <person name="Tsubouchi T."/>
            <person name="Morono Y."/>
            <person name="Uchiyama I."/>
            <person name="Ito T."/>
            <person name="Fujiyama A."/>
            <person name="Inagaki F."/>
            <person name="Takami H."/>
        </authorList>
    </citation>
    <scope>NUCLEOTIDE SEQUENCE</scope>
    <source>
        <strain evidence="9">Expedition CK06-06</strain>
    </source>
</reference>
<dbReference type="PANTHER" id="PTHR43840">
    <property type="entry name" value="MITOCHONDRIAL METAL TRANSPORTER 1-RELATED"/>
    <property type="match status" value="1"/>
</dbReference>
<comment type="caution">
    <text evidence="9">The sequence shown here is derived from an EMBL/GenBank/DDBJ whole genome shotgun (WGS) entry which is preliminary data.</text>
</comment>
<dbReference type="GO" id="GO:0015341">
    <property type="term" value="F:zinc efflux antiporter activity"/>
    <property type="evidence" value="ECO:0007669"/>
    <property type="project" value="TreeGrafter"/>
</dbReference>
<keyword evidence="3 6" id="KW-0812">Transmembrane</keyword>
<evidence type="ECO:0000259" key="8">
    <source>
        <dbReference type="Pfam" id="PF16916"/>
    </source>
</evidence>
<proteinExistence type="predicted"/>
<dbReference type="Gene3D" id="1.20.1510.10">
    <property type="entry name" value="Cation efflux protein transmembrane domain"/>
    <property type="match status" value="1"/>
</dbReference>
<dbReference type="PANTHER" id="PTHR43840:SF15">
    <property type="entry name" value="MITOCHONDRIAL METAL TRANSPORTER 1-RELATED"/>
    <property type="match status" value="1"/>
</dbReference>
<sequence length="380" mass="43254">AYMEIKIKFGFASLIIILFQSTLKISGVILTNSLALLSETLDTITDIGFVSLTIYCLFHSIKPPDYEHMYGHAKIEPIGALLQGIILINLYGLLIFFTIQIFIEGTFLPSNPDIGIIITIISFSVNLIFSRILIWQGRRRMSLILEIQGLNLFQDSIRSIFVLLNFLFVIFGILFTDPLFSIALSLWIILSALKLSKKSIKEISDTNPINYQEIEEIRLKIFNLEHVNAVEDLRIRSIGKELFLEVGLLVEDHISLIHAHEINIAINEMAKNFFPNYDLKCIIEMNPVAGEGSLIENIINLISSMILEFPDIIDVKDYALFTLKDKNYLSMTLVVDDKLNLNKAHETSSEFEKVLKNRAPFLTRITTHIEAIPLVKPYSF</sequence>
<evidence type="ECO:0000256" key="2">
    <source>
        <dbReference type="ARBA" id="ARBA00022448"/>
    </source>
</evidence>
<evidence type="ECO:0000313" key="9">
    <source>
        <dbReference type="EMBL" id="GAH36724.1"/>
    </source>
</evidence>
<dbReference type="InterPro" id="IPR002524">
    <property type="entry name" value="Cation_efflux"/>
</dbReference>
<evidence type="ECO:0000256" key="6">
    <source>
        <dbReference type="SAM" id="Phobius"/>
    </source>
</evidence>
<feature type="transmembrane region" description="Helical" evidence="6">
    <location>
        <begin position="114"/>
        <end position="135"/>
    </location>
</feature>
<dbReference type="Gene3D" id="3.30.70.1350">
    <property type="entry name" value="Cation efflux protein, cytoplasmic domain"/>
    <property type="match status" value="2"/>
</dbReference>
<dbReference type="InterPro" id="IPR036837">
    <property type="entry name" value="Cation_efflux_CTD_sf"/>
</dbReference>
<feature type="transmembrane region" description="Helical" evidence="6">
    <location>
        <begin position="12"/>
        <end position="37"/>
    </location>
</feature>
<dbReference type="InterPro" id="IPR050291">
    <property type="entry name" value="CDF_Transporter"/>
</dbReference>
<feature type="non-terminal residue" evidence="9">
    <location>
        <position position="1"/>
    </location>
</feature>
<evidence type="ECO:0000256" key="5">
    <source>
        <dbReference type="ARBA" id="ARBA00023136"/>
    </source>
</evidence>
<dbReference type="InterPro" id="IPR027469">
    <property type="entry name" value="Cation_efflux_TMD_sf"/>
</dbReference>
<dbReference type="GO" id="GO:0015086">
    <property type="term" value="F:cadmium ion transmembrane transporter activity"/>
    <property type="evidence" value="ECO:0007669"/>
    <property type="project" value="TreeGrafter"/>
</dbReference>
<dbReference type="GO" id="GO:0015093">
    <property type="term" value="F:ferrous iron transmembrane transporter activity"/>
    <property type="evidence" value="ECO:0007669"/>
    <property type="project" value="TreeGrafter"/>
</dbReference>
<dbReference type="EMBL" id="BARU01008095">
    <property type="protein sequence ID" value="GAH36724.1"/>
    <property type="molecule type" value="Genomic_DNA"/>
</dbReference>
<evidence type="ECO:0008006" key="10">
    <source>
        <dbReference type="Google" id="ProtNLM"/>
    </source>
</evidence>
<accession>X1G582</accession>
<feature type="domain" description="Cation efflux protein transmembrane" evidence="7">
    <location>
        <begin position="11"/>
        <end position="203"/>
    </location>
</feature>
<dbReference type="AlphaFoldDB" id="X1G582"/>
<feature type="domain" description="Cation efflux protein cytoplasmic" evidence="8">
    <location>
        <begin position="298"/>
        <end position="370"/>
    </location>
</feature>
<evidence type="ECO:0000256" key="3">
    <source>
        <dbReference type="ARBA" id="ARBA00022692"/>
    </source>
</evidence>
<organism evidence="9">
    <name type="scientific">marine sediment metagenome</name>
    <dbReference type="NCBI Taxonomy" id="412755"/>
    <lineage>
        <taxon>unclassified sequences</taxon>
        <taxon>metagenomes</taxon>
        <taxon>ecological metagenomes</taxon>
    </lineage>
</organism>
<evidence type="ECO:0000259" key="7">
    <source>
        <dbReference type="Pfam" id="PF01545"/>
    </source>
</evidence>
<dbReference type="GO" id="GO:0006882">
    <property type="term" value="P:intracellular zinc ion homeostasis"/>
    <property type="evidence" value="ECO:0007669"/>
    <property type="project" value="TreeGrafter"/>
</dbReference>
<dbReference type="InterPro" id="IPR058533">
    <property type="entry name" value="Cation_efflux_TM"/>
</dbReference>